<evidence type="ECO:0000313" key="7">
    <source>
        <dbReference type="Proteomes" id="UP000274695"/>
    </source>
</evidence>
<comment type="function">
    <text evidence="5">Part of the twin-arginine translocation (Tat) system that transports large folded proteins containing a characteristic twin-arginine motif in their signal peptide across membranes. Together with TatB, TatC is part of a receptor directly interacting with Tat signal peptides.</text>
</comment>
<comment type="caution">
    <text evidence="6">The sequence shown here is derived from an EMBL/GenBank/DDBJ whole genome shotgun (WGS) entry which is preliminary data.</text>
</comment>
<keyword evidence="4 5" id="KW-0472">Membrane</keyword>
<evidence type="ECO:0000256" key="3">
    <source>
        <dbReference type="ARBA" id="ARBA00022989"/>
    </source>
</evidence>
<organism evidence="6 7">
    <name type="scientific">Zhongshania marina</name>
    <dbReference type="NCBI Taxonomy" id="2304603"/>
    <lineage>
        <taxon>Bacteria</taxon>
        <taxon>Pseudomonadati</taxon>
        <taxon>Pseudomonadota</taxon>
        <taxon>Gammaproteobacteria</taxon>
        <taxon>Cellvibrionales</taxon>
        <taxon>Spongiibacteraceae</taxon>
        <taxon>Zhongshania</taxon>
    </lineage>
</organism>
<dbReference type="PRINTS" id="PR01840">
    <property type="entry name" value="TATCFAMILY"/>
</dbReference>
<dbReference type="Pfam" id="PF00902">
    <property type="entry name" value="TatC"/>
    <property type="match status" value="1"/>
</dbReference>
<dbReference type="InterPro" id="IPR002033">
    <property type="entry name" value="TatC"/>
</dbReference>
<keyword evidence="5" id="KW-0813">Transport</keyword>
<feature type="transmembrane region" description="Helical" evidence="5">
    <location>
        <begin position="24"/>
        <end position="42"/>
    </location>
</feature>
<dbReference type="PANTHER" id="PTHR30371:SF0">
    <property type="entry name" value="SEC-INDEPENDENT PROTEIN TRANSLOCASE PROTEIN TATC, CHLOROPLASTIC-RELATED"/>
    <property type="match status" value="1"/>
</dbReference>
<comment type="subcellular location">
    <subcellularLocation>
        <location evidence="5">Cell membrane</location>
        <topology evidence="5">Multi-pass membrane protein</topology>
    </subcellularLocation>
    <subcellularLocation>
        <location evidence="1">Membrane</location>
        <topology evidence="1">Multi-pass membrane protein</topology>
    </subcellularLocation>
</comment>
<keyword evidence="5" id="KW-0811">Translocation</keyword>
<proteinExistence type="inferred from homology"/>
<evidence type="ECO:0000256" key="1">
    <source>
        <dbReference type="ARBA" id="ARBA00004141"/>
    </source>
</evidence>
<name>A0ABX9VZL1_9GAMM</name>
<reference evidence="6 7" key="1">
    <citation type="submission" date="2018-10" db="EMBL/GenBank/DDBJ databases">
        <title>Draft genome sequence of Zhongshania sp. DSW25-10.</title>
        <authorList>
            <person name="Oh J."/>
        </authorList>
    </citation>
    <scope>NUCLEOTIDE SEQUENCE [LARGE SCALE GENOMIC DNA]</scope>
    <source>
        <strain evidence="6 7">DSW25-10</strain>
    </source>
</reference>
<dbReference type="NCBIfam" id="TIGR00945">
    <property type="entry name" value="tatC"/>
    <property type="match status" value="1"/>
</dbReference>
<keyword evidence="3 5" id="KW-1133">Transmembrane helix</keyword>
<feature type="transmembrane region" description="Helical" evidence="5">
    <location>
        <begin position="161"/>
        <end position="187"/>
    </location>
</feature>
<dbReference type="PANTHER" id="PTHR30371">
    <property type="entry name" value="SEC-INDEPENDENT PROTEIN TRANSLOCASE PROTEIN TATC"/>
    <property type="match status" value="1"/>
</dbReference>
<feature type="transmembrane region" description="Helical" evidence="5">
    <location>
        <begin position="222"/>
        <end position="241"/>
    </location>
</feature>
<dbReference type="Proteomes" id="UP000274695">
    <property type="component" value="Unassembled WGS sequence"/>
</dbReference>
<keyword evidence="7" id="KW-1185">Reference proteome</keyword>
<protein>
    <recommendedName>
        <fullName evidence="5">Sec-independent protein translocase protein TatC</fullName>
    </recommendedName>
</protein>
<feature type="transmembrane region" description="Helical" evidence="5">
    <location>
        <begin position="111"/>
        <end position="141"/>
    </location>
</feature>
<comment type="similarity">
    <text evidence="5">Belongs to the TatC family.</text>
</comment>
<evidence type="ECO:0000313" key="6">
    <source>
        <dbReference type="EMBL" id="RNL57371.1"/>
    </source>
</evidence>
<keyword evidence="2 5" id="KW-0812">Transmembrane</keyword>
<evidence type="ECO:0000256" key="4">
    <source>
        <dbReference type="ARBA" id="ARBA00023136"/>
    </source>
</evidence>
<accession>A0ABX9VZL1</accession>
<feature type="transmembrane region" description="Helical" evidence="5">
    <location>
        <begin position="78"/>
        <end position="99"/>
    </location>
</feature>
<comment type="subunit">
    <text evidence="5">The Tat system comprises two distinct complexes: a TatABC complex, containing multiple copies of TatA, TatB and TatC subunits, and a separate TatA complex, containing only TatA subunits. Substrates initially bind to the TatABC complex, which probably triggers association of the separate TatA complex to form the active translocon.</text>
</comment>
<keyword evidence="5" id="KW-0653">Protein transport</keyword>
<sequence length="249" mass="27524">MISEVEDNNVAALGSNLTELRDRLLRVLCVMLIATLSMIPFSQDIYSLVAGPLLKYLPEGGHMIATEVTSTFMAPLKLVLYAAFALSMPVILFQLWAFISPSLYQSKKNIGIPLLFLSVVLFYLGIAFSFYVVFPLVFSFFSGATPAGVTYTPDISLYLSTILKLFLAFGLTFEIPIATVVLIMSGITTRKSLSEKRPYIIVGCFVIGMFLTPPDLMSQALLAVPMIMLFEIGLLISFFLVREPLETTE</sequence>
<gene>
    <name evidence="5 6" type="primary">tatC</name>
    <name evidence="6" type="ORF">D0911_18885</name>
</gene>
<dbReference type="HAMAP" id="MF_00902">
    <property type="entry name" value="TatC"/>
    <property type="match status" value="1"/>
</dbReference>
<evidence type="ECO:0000256" key="2">
    <source>
        <dbReference type="ARBA" id="ARBA00022692"/>
    </source>
</evidence>
<evidence type="ECO:0000256" key="5">
    <source>
        <dbReference type="HAMAP-Rule" id="MF_00902"/>
    </source>
</evidence>
<keyword evidence="5" id="KW-1003">Cell membrane</keyword>
<dbReference type="EMBL" id="RHGB01000040">
    <property type="protein sequence ID" value="RNL57371.1"/>
    <property type="molecule type" value="Genomic_DNA"/>
</dbReference>
<feature type="transmembrane region" description="Helical" evidence="5">
    <location>
        <begin position="199"/>
        <end position="216"/>
    </location>
</feature>